<reference evidence="1 2" key="1">
    <citation type="submission" date="2018-04" db="EMBL/GenBank/DDBJ databases">
        <title>Genomic Encyclopedia of Type Strains, Phase IV (KMG-IV): sequencing the most valuable type-strain genomes for metagenomic binning, comparative biology and taxonomic classification.</title>
        <authorList>
            <person name="Goeker M."/>
        </authorList>
    </citation>
    <scope>NUCLEOTIDE SEQUENCE [LARGE SCALE GENOMIC DNA]</scope>
    <source>
        <strain evidence="1 2">DSM 14823</strain>
    </source>
</reference>
<organism evidence="1 2">
    <name type="scientific">Victivallis vadensis</name>
    <dbReference type="NCBI Taxonomy" id="172901"/>
    <lineage>
        <taxon>Bacteria</taxon>
        <taxon>Pseudomonadati</taxon>
        <taxon>Lentisphaerota</taxon>
        <taxon>Lentisphaeria</taxon>
        <taxon>Victivallales</taxon>
        <taxon>Victivallaceae</taxon>
        <taxon>Victivallis</taxon>
    </lineage>
</organism>
<name>A0A2U1B8A2_9BACT</name>
<sequence>MENKNSKFCWICFKLIAENEKVAYGVGNDMICCMDCFSQLEPMKEDYEEWMNDNLAEILESA</sequence>
<evidence type="ECO:0008006" key="3">
    <source>
        <dbReference type="Google" id="ProtNLM"/>
    </source>
</evidence>
<proteinExistence type="predicted"/>
<dbReference type="RefSeq" id="WP_116882871.1">
    <property type="nucleotide sequence ID" value="NZ_CABMMC010000043.1"/>
</dbReference>
<accession>A0A2U1B8A2</accession>
<evidence type="ECO:0000313" key="2">
    <source>
        <dbReference type="Proteomes" id="UP000245959"/>
    </source>
</evidence>
<dbReference type="OrthoDB" id="9879220at2"/>
<dbReference type="AlphaFoldDB" id="A0A2U1B8A2"/>
<gene>
    <name evidence="1" type="ORF">C8D82_10420</name>
</gene>
<dbReference type="Proteomes" id="UP000245959">
    <property type="component" value="Unassembled WGS sequence"/>
</dbReference>
<dbReference type="GeneID" id="78294190"/>
<keyword evidence="2" id="KW-1185">Reference proteome</keyword>
<evidence type="ECO:0000313" key="1">
    <source>
        <dbReference type="EMBL" id="PVY44878.1"/>
    </source>
</evidence>
<dbReference type="EMBL" id="QEKH01000004">
    <property type="protein sequence ID" value="PVY44878.1"/>
    <property type="molecule type" value="Genomic_DNA"/>
</dbReference>
<comment type="caution">
    <text evidence="1">The sequence shown here is derived from an EMBL/GenBank/DDBJ whole genome shotgun (WGS) entry which is preliminary data.</text>
</comment>
<protein>
    <recommendedName>
        <fullName evidence="3">Inhibitor of sigma-G Gin protein</fullName>
    </recommendedName>
</protein>